<proteinExistence type="predicted"/>
<sequence length="364" mass="39484">MLVAMVIVLGAGRYFQTTYTLETYFDESVNGLAVGSPVKLRGVNVGRVAEINFVSNKYDPANIGEVRYVYVECDINPDLFEFIDEEKFIEVLRKDVARGLRIRPTSLGLTGQLFLNIIYDDPKGNPPLPLKWTPEHAYIPSVPSTLSRVEGAIATISKTLSSLKQEDLESIIGDVKSIVDSIDNFMNTESGKEAGKRMLGILDSTRNILARTNTLMADPALDRIIPNTAGALEGVNRIITESADDIIAAAHEAKIAITSFKQASAVLGKTLSDPRMDKAMGEIAPTLENISQASTDLTAAVAKVHALVNRLNGVVASEEANIHAIIGDTREVMQNVKELTGDAKRYPSGMIFGTPPSKPNPEDQ</sequence>
<dbReference type="EMBL" id="AP026709">
    <property type="protein sequence ID" value="BDQ39077.1"/>
    <property type="molecule type" value="Genomic_DNA"/>
</dbReference>
<dbReference type="Proteomes" id="UP001317742">
    <property type="component" value="Chromosome"/>
</dbReference>
<reference evidence="3 4" key="1">
    <citation type="submission" date="2022-08" db="EMBL/GenBank/DDBJ databases">
        <title>Genome Sequence of the sulphate-reducing bacterium, Pseudodesulfovibrio sp. SYK.</title>
        <authorList>
            <person name="Kondo R."/>
            <person name="Kataoka T."/>
        </authorList>
    </citation>
    <scope>NUCLEOTIDE SEQUENCE [LARGE SCALE GENOMIC DNA]</scope>
    <source>
        <strain evidence="3 4">SYK</strain>
    </source>
</reference>
<gene>
    <name evidence="3" type="ORF">SYK_34370</name>
</gene>
<evidence type="ECO:0000313" key="3">
    <source>
        <dbReference type="EMBL" id="BDQ39077.1"/>
    </source>
</evidence>
<dbReference type="PANTHER" id="PTHR33371:SF4">
    <property type="entry name" value="INTERMEMBRANE PHOSPHOLIPID TRANSPORT SYSTEM BINDING PROTEIN MLAD"/>
    <property type="match status" value="1"/>
</dbReference>
<feature type="domain" description="Mce/MlaD" evidence="2">
    <location>
        <begin position="18"/>
        <end position="118"/>
    </location>
</feature>
<evidence type="ECO:0000259" key="2">
    <source>
        <dbReference type="Pfam" id="PF02470"/>
    </source>
</evidence>
<organism evidence="3 4">
    <name type="scientific">Pseudodesulfovibrio nedwellii</name>
    <dbReference type="NCBI Taxonomy" id="2973072"/>
    <lineage>
        <taxon>Bacteria</taxon>
        <taxon>Pseudomonadati</taxon>
        <taxon>Thermodesulfobacteriota</taxon>
        <taxon>Desulfovibrionia</taxon>
        <taxon>Desulfovibrionales</taxon>
        <taxon>Desulfovibrionaceae</taxon>
    </lineage>
</organism>
<dbReference type="PANTHER" id="PTHR33371">
    <property type="entry name" value="INTERMEMBRANE PHOSPHOLIPID TRANSPORT SYSTEM BINDING PROTEIN MLAD-RELATED"/>
    <property type="match status" value="1"/>
</dbReference>
<dbReference type="InterPro" id="IPR003399">
    <property type="entry name" value="Mce/MlaD"/>
</dbReference>
<protein>
    <submittedName>
        <fullName evidence="3">Glycerophosphoryl diester phosphodiesterase</fullName>
    </submittedName>
</protein>
<evidence type="ECO:0000313" key="4">
    <source>
        <dbReference type="Proteomes" id="UP001317742"/>
    </source>
</evidence>
<feature type="region of interest" description="Disordered" evidence="1">
    <location>
        <begin position="345"/>
        <end position="364"/>
    </location>
</feature>
<keyword evidence="4" id="KW-1185">Reference proteome</keyword>
<dbReference type="Pfam" id="PF02470">
    <property type="entry name" value="MlaD"/>
    <property type="match status" value="1"/>
</dbReference>
<dbReference type="InterPro" id="IPR052336">
    <property type="entry name" value="MlaD_Phospholipid_Transporter"/>
</dbReference>
<evidence type="ECO:0000256" key="1">
    <source>
        <dbReference type="SAM" id="MobiDB-lite"/>
    </source>
</evidence>
<accession>A0ABN6SAG6</accession>
<name>A0ABN6SAG6_9BACT</name>